<dbReference type="Proteomes" id="UP001589589">
    <property type="component" value="Unassembled WGS sequence"/>
</dbReference>
<dbReference type="EMBL" id="JBHMEX010000062">
    <property type="protein sequence ID" value="MFB9066163.1"/>
    <property type="molecule type" value="Genomic_DNA"/>
</dbReference>
<organism evidence="2 3">
    <name type="scientific">Flavobacterium branchiarum</name>
    <dbReference type="NCBI Taxonomy" id="1114870"/>
    <lineage>
        <taxon>Bacteria</taxon>
        <taxon>Pseudomonadati</taxon>
        <taxon>Bacteroidota</taxon>
        <taxon>Flavobacteriia</taxon>
        <taxon>Flavobacteriales</taxon>
        <taxon>Flavobacteriaceae</taxon>
        <taxon>Flavobacterium</taxon>
    </lineage>
</organism>
<reference evidence="2 3" key="1">
    <citation type="submission" date="2024-09" db="EMBL/GenBank/DDBJ databases">
        <authorList>
            <person name="Sun Q."/>
            <person name="Mori K."/>
        </authorList>
    </citation>
    <scope>NUCLEOTIDE SEQUENCE [LARGE SCALE GENOMIC DNA]</scope>
    <source>
        <strain evidence="2 3">CECT 7908</strain>
    </source>
</reference>
<evidence type="ECO:0000313" key="2">
    <source>
        <dbReference type="EMBL" id="MFB9066163.1"/>
    </source>
</evidence>
<protein>
    <recommendedName>
        <fullName evidence="4">GerMN domain-containing protein</fullName>
    </recommendedName>
</protein>
<keyword evidence="1" id="KW-1133">Transmembrane helix</keyword>
<name>A0ABV5FRK8_9FLAO</name>
<dbReference type="RefSeq" id="WP_290263635.1">
    <property type="nucleotide sequence ID" value="NZ_JAUFQQ010000003.1"/>
</dbReference>
<evidence type="ECO:0008006" key="4">
    <source>
        <dbReference type="Google" id="ProtNLM"/>
    </source>
</evidence>
<gene>
    <name evidence="2" type="ORF">ACFFUQ_19280</name>
</gene>
<keyword evidence="1" id="KW-0812">Transmembrane</keyword>
<accession>A0ABV5FRK8</accession>
<keyword evidence="1" id="KW-0472">Membrane</keyword>
<comment type="caution">
    <text evidence="2">The sequence shown here is derived from an EMBL/GenBank/DDBJ whole genome shotgun (WGS) entry which is preliminary data.</text>
</comment>
<evidence type="ECO:0000313" key="3">
    <source>
        <dbReference type="Proteomes" id="UP001589589"/>
    </source>
</evidence>
<evidence type="ECO:0000256" key="1">
    <source>
        <dbReference type="SAM" id="Phobius"/>
    </source>
</evidence>
<keyword evidence="3" id="KW-1185">Reference proteome</keyword>
<sequence length="142" mass="16454">MKKRINLNTGHLILLIVIFFIFYFCLKDIFKKNEIENNGKEIVVKFTSKEILPKTTNFYFTYFIDGKKIKSANSGINYSVLNSENETNNINDLEINTFYLAKSIPKYPNTIIVNLQKKVTDTLVILNAGFSREDIKNSDLEK</sequence>
<feature type="transmembrane region" description="Helical" evidence="1">
    <location>
        <begin position="12"/>
        <end position="30"/>
    </location>
</feature>
<proteinExistence type="predicted"/>